<keyword evidence="2" id="KW-0378">Hydrolase</keyword>
<keyword evidence="3" id="KW-1185">Reference proteome</keyword>
<gene>
    <name evidence="2" type="ORF">ACFO3G_04020</name>
</gene>
<dbReference type="RefSeq" id="WP_380078211.1">
    <property type="nucleotide sequence ID" value="NZ_JBHSGO010000127.1"/>
</dbReference>
<dbReference type="EMBL" id="JBHSGO010000127">
    <property type="protein sequence ID" value="MFC4665779.1"/>
    <property type="molecule type" value="Genomic_DNA"/>
</dbReference>
<dbReference type="Proteomes" id="UP001596020">
    <property type="component" value="Unassembled WGS sequence"/>
</dbReference>
<comment type="caution">
    <text evidence="2">The sequence shown here is derived from an EMBL/GenBank/DDBJ whole genome shotgun (WGS) entry which is preliminary data.</text>
</comment>
<dbReference type="GO" id="GO:0016787">
    <property type="term" value="F:hydrolase activity"/>
    <property type="evidence" value="ECO:0007669"/>
    <property type="project" value="UniProtKB-KW"/>
</dbReference>
<sequence>MRNIRLNTPVELPKSNFGVSYHNRLLSLGSCFSSNIAEYLKLLRFHIVYNPFGPLYNPISIARCLDRLQSGQPFGAQELFYFGGLYHSELHHGSFSKTTIEETINVINTSLEEARNMYEQCDRLIVTFGTSRVYRQISTGIVVGNCHKQPQSLFSQEDLPLDDMCSEWGNLLTKIMEDKPHLKVILTVSPIRHLGDGLVANARSKSKLLLLCDYLAGLCPSRIEYFPSFEIMMDELRDYRYYAQDMKHPSDLAIEIICQRFLNQYINEETFLIFREVEAYNKLKSHRIMHEGSEEAQKHLSEIEARAHCLKKKYPFLCL</sequence>
<dbReference type="Pfam" id="PF08885">
    <property type="entry name" value="GSCFA"/>
    <property type="match status" value="1"/>
</dbReference>
<evidence type="ECO:0000259" key="1">
    <source>
        <dbReference type="Pfam" id="PF08885"/>
    </source>
</evidence>
<evidence type="ECO:0000313" key="2">
    <source>
        <dbReference type="EMBL" id="MFC4665779.1"/>
    </source>
</evidence>
<dbReference type="SUPFAM" id="SSF52266">
    <property type="entry name" value="SGNH hydrolase"/>
    <property type="match status" value="1"/>
</dbReference>
<name>A0ABV9K6S3_9PORP</name>
<evidence type="ECO:0000313" key="3">
    <source>
        <dbReference type="Proteomes" id="UP001596020"/>
    </source>
</evidence>
<organism evidence="2 3">
    <name type="scientific">Falsiporphyromonas endometrii</name>
    <dbReference type="NCBI Taxonomy" id="1387297"/>
    <lineage>
        <taxon>Bacteria</taxon>
        <taxon>Pseudomonadati</taxon>
        <taxon>Bacteroidota</taxon>
        <taxon>Bacteroidia</taxon>
        <taxon>Bacteroidales</taxon>
        <taxon>Porphyromonadaceae</taxon>
        <taxon>Falsiporphyromonas</taxon>
    </lineage>
</organism>
<dbReference type="EC" id="3.1.-.-" evidence="2"/>
<protein>
    <submittedName>
        <fullName evidence="2">GSCFA domain-containing protein</fullName>
        <ecNumber evidence="2">3.1.-.-</ecNumber>
    </submittedName>
</protein>
<feature type="domain" description="GSCFA" evidence="1">
    <location>
        <begin position="24"/>
        <end position="261"/>
    </location>
</feature>
<proteinExistence type="predicted"/>
<reference evidence="3" key="1">
    <citation type="journal article" date="2019" name="Int. J. Syst. Evol. Microbiol.">
        <title>The Global Catalogue of Microorganisms (GCM) 10K type strain sequencing project: providing services to taxonomists for standard genome sequencing and annotation.</title>
        <authorList>
            <consortium name="The Broad Institute Genomics Platform"/>
            <consortium name="The Broad Institute Genome Sequencing Center for Infectious Disease"/>
            <person name="Wu L."/>
            <person name="Ma J."/>
        </authorList>
    </citation>
    <scope>NUCLEOTIDE SEQUENCE [LARGE SCALE GENOMIC DNA]</scope>
    <source>
        <strain evidence="3">CGMCC 4.7357</strain>
    </source>
</reference>
<dbReference type="InterPro" id="IPR014982">
    <property type="entry name" value="GSCFA"/>
</dbReference>
<accession>A0ABV9K6S3</accession>